<feature type="domain" description="LysM" evidence="2">
    <location>
        <begin position="151"/>
        <end position="195"/>
    </location>
</feature>
<accession>A0A7U2RAM3</accession>
<dbReference type="Gene3D" id="3.40.50.2300">
    <property type="match status" value="1"/>
</dbReference>
<dbReference type="SUPFAM" id="SSF53822">
    <property type="entry name" value="Periplasmic binding protein-like I"/>
    <property type="match status" value="1"/>
</dbReference>
<dbReference type="PANTHER" id="PTHR33734">
    <property type="entry name" value="LYSM DOMAIN-CONTAINING GPI-ANCHORED PROTEIN 2"/>
    <property type="match status" value="1"/>
</dbReference>
<feature type="chain" id="PRO_5031052249" evidence="1">
    <location>
        <begin position="21"/>
        <end position="638"/>
    </location>
</feature>
<organism evidence="3 4">
    <name type="scientific">Flavobacterium psychrophilum</name>
    <dbReference type="NCBI Taxonomy" id="96345"/>
    <lineage>
        <taxon>Bacteria</taxon>
        <taxon>Pseudomonadati</taxon>
        <taxon>Bacteroidota</taxon>
        <taxon>Flavobacteriia</taxon>
        <taxon>Flavobacteriales</taxon>
        <taxon>Flavobacteriaceae</taxon>
        <taxon>Flavobacterium</taxon>
    </lineage>
</organism>
<evidence type="ECO:0000259" key="2">
    <source>
        <dbReference type="PROSITE" id="PS51782"/>
    </source>
</evidence>
<evidence type="ECO:0000313" key="3">
    <source>
        <dbReference type="EMBL" id="QRE05165.1"/>
    </source>
</evidence>
<dbReference type="PANTHER" id="PTHR33734:SF22">
    <property type="entry name" value="MEMBRANE-BOUND LYTIC MUREIN TRANSGLYCOSYLASE D"/>
    <property type="match status" value="1"/>
</dbReference>
<dbReference type="RefSeq" id="WP_203096291.1">
    <property type="nucleotide sequence ID" value="NZ_CP059075.1"/>
</dbReference>
<gene>
    <name evidence="3" type="ORF">H0H26_06145</name>
</gene>
<sequence>MKYLLYTVCFLIFSTNPALAQSTNLIKHKVQKGETITQISKKYSVTPANIYQLNPDAQKGVEENNILIIPNKVKAKNETPTKAITKKHTVLAKETLYSLSKLYDITISDLEKANTETLKEGVKIGMILVIPAKGKLIPTQKPKPNNLKTPVYHEVKAKETKYAIAKQYEITIEQLEKLNPEIINTELPIGFKLLISGKKTIAAPKPIIVNTPAPKPAENLYVIKAKETLYGISNQFEVTQEQLLALNPELKDSVIEGISIKISVKPSTLAIKKEYKDLTKSIQKATNKKLALLLPFNLTKLDQDTINSTKARLKKDKFLNMTLDFYAGALVAIDSVKKMGLNIDVAILDSNETKSTSNITSLLQENNLKTFDAIIGPFYQNNVEKTADLLSANNVPVFSPLSKDYVKKFSNLVQSTPSVDDIKNAMFDFMRAKNANIIAIVDPKKGSVKQYISENQKDVLFAQFTEKGTLDIENLKTILVKDKTNFVIMETAKTNLILNITNTLVNLLPNYDIKLVTLGENEALDYDEIPMTRLTKLKMHYPSLTRVNQSGEASIFENNFRRKNKILPNQFATRGFDITFDVLLRLAQEKNIIETLNETATEQVENKFYYKQNPDGGYANKGVYILFYDTDLTIKEAK</sequence>
<evidence type="ECO:0000256" key="1">
    <source>
        <dbReference type="SAM" id="SignalP"/>
    </source>
</evidence>
<dbReference type="InterPro" id="IPR018392">
    <property type="entry name" value="LysM"/>
</dbReference>
<feature type="signal peptide" evidence="1">
    <location>
        <begin position="1"/>
        <end position="20"/>
    </location>
</feature>
<keyword evidence="1" id="KW-0732">Signal</keyword>
<dbReference type="AlphaFoldDB" id="A0A7U2RAM3"/>
<protein>
    <submittedName>
        <fullName evidence="3">LysM peptidoglycan-binding domain-containing protein</fullName>
    </submittedName>
</protein>
<dbReference type="Pfam" id="PF01476">
    <property type="entry name" value="LysM"/>
    <property type="match status" value="4"/>
</dbReference>
<dbReference type="InterPro" id="IPR028082">
    <property type="entry name" value="Peripla_BP_I"/>
</dbReference>
<proteinExistence type="predicted"/>
<dbReference type="SMART" id="SM00257">
    <property type="entry name" value="LysM"/>
    <property type="match status" value="4"/>
</dbReference>
<feature type="domain" description="LysM" evidence="2">
    <location>
        <begin position="26"/>
        <end position="75"/>
    </location>
</feature>
<dbReference type="CDD" id="cd00118">
    <property type="entry name" value="LysM"/>
    <property type="match status" value="4"/>
</dbReference>
<dbReference type="InterPro" id="IPR036779">
    <property type="entry name" value="LysM_dom_sf"/>
</dbReference>
<feature type="domain" description="LysM" evidence="2">
    <location>
        <begin position="86"/>
        <end position="130"/>
    </location>
</feature>
<dbReference type="Proteomes" id="UP000596329">
    <property type="component" value="Chromosome"/>
</dbReference>
<dbReference type="PROSITE" id="PS51782">
    <property type="entry name" value="LYSM"/>
    <property type="match status" value="4"/>
</dbReference>
<name>A0A7U2RAM3_FLAPS</name>
<dbReference type="EMBL" id="CP059075">
    <property type="protein sequence ID" value="QRE05165.1"/>
    <property type="molecule type" value="Genomic_DNA"/>
</dbReference>
<dbReference type="Gene3D" id="3.10.350.10">
    <property type="entry name" value="LysM domain"/>
    <property type="match status" value="4"/>
</dbReference>
<dbReference type="SUPFAM" id="SSF54106">
    <property type="entry name" value="LysM domain"/>
    <property type="match status" value="4"/>
</dbReference>
<feature type="domain" description="LysM" evidence="2">
    <location>
        <begin position="219"/>
        <end position="262"/>
    </location>
</feature>
<evidence type="ECO:0000313" key="4">
    <source>
        <dbReference type="Proteomes" id="UP000596329"/>
    </source>
</evidence>
<reference evidence="3 4" key="1">
    <citation type="submission" date="2020-07" db="EMBL/GenBank/DDBJ databases">
        <title>Genomic characterization of Flavobacterium psychrophilum strains.</title>
        <authorList>
            <person name="Castillo D."/>
            <person name="Jorgensen J."/>
            <person name="Middelboe M."/>
        </authorList>
    </citation>
    <scope>NUCLEOTIDE SEQUENCE [LARGE SCALE GENOMIC DNA]</scope>
    <source>
        <strain evidence="3 4">FPS-R7</strain>
    </source>
</reference>